<keyword evidence="3" id="KW-1185">Reference proteome</keyword>
<feature type="domain" description="Glyoxalase-like" evidence="1">
    <location>
        <begin position="3"/>
        <end position="101"/>
    </location>
</feature>
<sequence>MEIDHLFIFSDSPQEAAEQMLALGLTEGSSRVHPGQGTTNRKFYFENFFLEILWVHDEAEISGPLLQPTRLWERARYATTGASPYGLCLVNTPDTDPVFAAALAYQPLYFPAGLPIEVLPHAHNPSLPWTFRLPFKGPKAATTEPTQHRAGLRRLTHVSFGLRQYADDEALLQQLAGQPQLSFRPAAENRLTLTFDEHQQGQTVHIGALNLAIAY</sequence>
<dbReference type="Gene3D" id="3.10.180.10">
    <property type="entry name" value="2,3-Dihydroxybiphenyl 1,2-Dioxygenase, domain 1"/>
    <property type="match status" value="1"/>
</dbReference>
<evidence type="ECO:0000313" key="2">
    <source>
        <dbReference type="EMBL" id="WBA43121.1"/>
    </source>
</evidence>
<dbReference type="Proteomes" id="UP001211005">
    <property type="component" value="Chromosome"/>
</dbReference>
<organism evidence="2 3">
    <name type="scientific">Hymenobacter canadensis</name>
    <dbReference type="NCBI Taxonomy" id="2999067"/>
    <lineage>
        <taxon>Bacteria</taxon>
        <taxon>Pseudomonadati</taxon>
        <taxon>Bacteroidota</taxon>
        <taxon>Cytophagia</taxon>
        <taxon>Cytophagales</taxon>
        <taxon>Hymenobacteraceae</taxon>
        <taxon>Hymenobacter</taxon>
    </lineage>
</organism>
<dbReference type="EMBL" id="CP114767">
    <property type="protein sequence ID" value="WBA43121.1"/>
    <property type="molecule type" value="Genomic_DNA"/>
</dbReference>
<gene>
    <name evidence="2" type="ORF">O3303_06035</name>
</gene>
<dbReference type="RefSeq" id="WP_269561166.1">
    <property type="nucleotide sequence ID" value="NZ_CP114767.1"/>
</dbReference>
<evidence type="ECO:0000259" key="1">
    <source>
        <dbReference type="Pfam" id="PF13468"/>
    </source>
</evidence>
<protein>
    <submittedName>
        <fullName evidence="2">VOC family protein</fullName>
    </submittedName>
</protein>
<proteinExistence type="predicted"/>
<dbReference type="InterPro" id="IPR029068">
    <property type="entry name" value="Glyas_Bleomycin-R_OHBP_Dase"/>
</dbReference>
<name>A0ABY7LT18_9BACT</name>
<accession>A0ABY7LT18</accession>
<dbReference type="InterPro" id="IPR025870">
    <property type="entry name" value="Glyoxalase-like_dom"/>
</dbReference>
<dbReference type="Pfam" id="PF13468">
    <property type="entry name" value="Glyoxalase_3"/>
    <property type="match status" value="1"/>
</dbReference>
<reference evidence="2 3" key="1">
    <citation type="submission" date="2022-12" db="EMBL/GenBank/DDBJ databases">
        <title>Hymenobacter canadensis sp. nov. isolated from lake water of the Cambridge Bay, Canada.</title>
        <authorList>
            <person name="Kim W.H."/>
            <person name="Lee Y.M."/>
        </authorList>
    </citation>
    <scope>NUCLEOTIDE SEQUENCE [LARGE SCALE GENOMIC DNA]</scope>
    <source>
        <strain evidence="2 3">PAMC 29467</strain>
    </source>
</reference>
<evidence type="ECO:0000313" key="3">
    <source>
        <dbReference type="Proteomes" id="UP001211005"/>
    </source>
</evidence>